<gene>
    <name evidence="3" type="ORF">ElyMa_004888500</name>
</gene>
<dbReference type="AlphaFoldDB" id="A0AAV4IW26"/>
<keyword evidence="4" id="KW-1185">Reference proteome</keyword>
<feature type="domain" description="SMB" evidence="2">
    <location>
        <begin position="163"/>
        <end position="208"/>
    </location>
</feature>
<proteinExistence type="predicted"/>
<organism evidence="3 4">
    <name type="scientific">Elysia marginata</name>
    <dbReference type="NCBI Taxonomy" id="1093978"/>
    <lineage>
        <taxon>Eukaryota</taxon>
        <taxon>Metazoa</taxon>
        <taxon>Spiralia</taxon>
        <taxon>Lophotrochozoa</taxon>
        <taxon>Mollusca</taxon>
        <taxon>Gastropoda</taxon>
        <taxon>Heterobranchia</taxon>
        <taxon>Euthyneura</taxon>
        <taxon>Panpulmonata</taxon>
        <taxon>Sacoglossa</taxon>
        <taxon>Placobranchoidea</taxon>
        <taxon>Plakobranchidae</taxon>
        <taxon>Elysia</taxon>
    </lineage>
</organism>
<dbReference type="EMBL" id="BMAT01009781">
    <property type="protein sequence ID" value="GFS13628.1"/>
    <property type="molecule type" value="Genomic_DNA"/>
</dbReference>
<sequence>MLSIGKNILSLVVIVLGFVEMFWFTRSQTVPPFPQVTSTPSFDNTGFKSWVEGMVNNRDSKQQFGDEPCIFCSTESLPTSARPWYLNDLARSENIFDTEQNQSETFDVEEKLMEIAGVLDTFGVHHAPVMLIVDGKIIQMSATSQLKDIVSDQSLCSQADLLLRSSCRGRCGQLPDTRDVPGQCACDPDCLLYTDCCEDVNDFCTDLFVSAVNIFYEQRENFSMAQCHRDESQMLPELYSAGQSMAPAETVAVKFECSSEVHTPDVLSDIATALKKSHCRSKRWSMDQVRRSRVCNRPDVLLCEPPPIFPLYSFYPVDLMCLNHPKTQTLVNRYFGGLEDMEVISKHGNCYHLRETYNLPTDYQNGRVMATNIWRSSYLNKIKLLMVPQDGQIYFHFETSDREKVKCIGGPKASDWRCVSNACSERQLFLEKSQTCYWPDRAYLLLTPLGADPQPEDDVHGQREDDTNNNIDTGDALEGMNQATISLCTCFKAQAVLSSVGWWAVRTETRALIGGRCSFKLDNTTQESVYAAYRNEDSHGRKMSGAIETRPGTNSSTASRVGNVYDGSFLLQKLITSWNTRRNECIEENFRAVYFCFPFTKLDTEPLCFLIHEDSSKQEKTVPEVGMKIFYSGCRRCFQGKGKVTFTFDTETLGPKAKKEENMTRRA</sequence>
<dbReference type="InterPro" id="IPR001212">
    <property type="entry name" value="Somatomedin_B_dom"/>
</dbReference>
<keyword evidence="1" id="KW-1015">Disulfide bond</keyword>
<dbReference type="Proteomes" id="UP000762676">
    <property type="component" value="Unassembled WGS sequence"/>
</dbReference>
<protein>
    <recommendedName>
        <fullName evidence="2">SMB domain-containing protein</fullName>
    </recommendedName>
</protein>
<dbReference type="Pfam" id="PF01033">
    <property type="entry name" value="Somatomedin_B"/>
    <property type="match status" value="1"/>
</dbReference>
<reference evidence="3 4" key="1">
    <citation type="journal article" date="2021" name="Elife">
        <title>Chloroplast acquisition without the gene transfer in kleptoplastic sea slugs, Plakobranchus ocellatus.</title>
        <authorList>
            <person name="Maeda T."/>
            <person name="Takahashi S."/>
            <person name="Yoshida T."/>
            <person name="Shimamura S."/>
            <person name="Takaki Y."/>
            <person name="Nagai Y."/>
            <person name="Toyoda A."/>
            <person name="Suzuki Y."/>
            <person name="Arimoto A."/>
            <person name="Ishii H."/>
            <person name="Satoh N."/>
            <person name="Nishiyama T."/>
            <person name="Hasebe M."/>
            <person name="Maruyama T."/>
            <person name="Minagawa J."/>
            <person name="Obokata J."/>
            <person name="Shigenobu S."/>
        </authorList>
    </citation>
    <scope>NUCLEOTIDE SEQUENCE [LARGE SCALE GENOMIC DNA]</scope>
</reference>
<evidence type="ECO:0000259" key="2">
    <source>
        <dbReference type="PROSITE" id="PS50958"/>
    </source>
</evidence>
<dbReference type="InterPro" id="IPR036024">
    <property type="entry name" value="Somatomedin_B-like_dom_sf"/>
</dbReference>
<evidence type="ECO:0000256" key="1">
    <source>
        <dbReference type="ARBA" id="ARBA00023157"/>
    </source>
</evidence>
<dbReference type="SUPFAM" id="SSF90188">
    <property type="entry name" value="Somatomedin B domain"/>
    <property type="match status" value="1"/>
</dbReference>
<evidence type="ECO:0000313" key="3">
    <source>
        <dbReference type="EMBL" id="GFS13628.1"/>
    </source>
</evidence>
<accession>A0AAV4IW26</accession>
<dbReference type="PROSITE" id="PS50958">
    <property type="entry name" value="SMB_2"/>
    <property type="match status" value="1"/>
</dbReference>
<name>A0AAV4IW26_9GAST</name>
<dbReference type="Gene3D" id="4.10.410.20">
    <property type="match status" value="1"/>
</dbReference>
<evidence type="ECO:0000313" key="4">
    <source>
        <dbReference type="Proteomes" id="UP000762676"/>
    </source>
</evidence>
<comment type="caution">
    <text evidence="3">The sequence shown here is derived from an EMBL/GenBank/DDBJ whole genome shotgun (WGS) entry which is preliminary data.</text>
</comment>